<dbReference type="RefSeq" id="WP_278010834.1">
    <property type="nucleotide sequence ID" value="NZ_CP121112.1"/>
</dbReference>
<dbReference type="SUPFAM" id="SSF74653">
    <property type="entry name" value="TolA/TonB C-terminal domain"/>
    <property type="match status" value="2"/>
</dbReference>
<name>A0ABV5HGH9_9FLAO</name>
<proteinExistence type="predicted"/>
<sequence length="265" mass="30047">MKKFLPLILICFVQNTFSQHKEPTIKSDPDAVVNSSKNNSRVDSQPEFPGGPEALYNDFIKNNYRMPIVKNLKGKVYVSFMVETNGTLSDIKILRDIGYGTGEEAIRVLKLSPRWTPAKRNNKYVRWNYSFPITVKGIDSAESLEFYNRNNNNPIAEVVREDEENQVYNTAGLEVMPEFPGGQEALERFLKDNYKNPQKDLKGRVYATFIIEKDGSLSDIKILRDIGYGTGAEAIRVLKLSPKWSPGKQNNKVVRVLKAIPIAVD</sequence>
<dbReference type="PANTHER" id="PTHR33446">
    <property type="entry name" value="PROTEIN TONB-RELATED"/>
    <property type="match status" value="1"/>
</dbReference>
<comment type="caution">
    <text evidence="3">The sequence shown here is derived from an EMBL/GenBank/DDBJ whole genome shotgun (WGS) entry which is preliminary data.</text>
</comment>
<dbReference type="Pfam" id="PF03544">
    <property type="entry name" value="TonB_C"/>
    <property type="match status" value="2"/>
</dbReference>
<feature type="compositionally biased region" description="Polar residues" evidence="1">
    <location>
        <begin position="33"/>
        <end position="43"/>
    </location>
</feature>
<feature type="domain" description="TonB C-terminal" evidence="2">
    <location>
        <begin position="199"/>
        <end position="262"/>
    </location>
</feature>
<dbReference type="InterPro" id="IPR051045">
    <property type="entry name" value="TonB-dependent_transducer"/>
</dbReference>
<dbReference type="Gene3D" id="3.30.1150.10">
    <property type="match status" value="2"/>
</dbReference>
<organism evidence="3 4">
    <name type="scientific">Flavobacterium gyeonganense</name>
    <dbReference type="NCBI Taxonomy" id="1310418"/>
    <lineage>
        <taxon>Bacteria</taxon>
        <taxon>Pseudomonadati</taxon>
        <taxon>Bacteroidota</taxon>
        <taxon>Flavobacteriia</taxon>
        <taxon>Flavobacteriales</taxon>
        <taxon>Flavobacteriaceae</taxon>
        <taxon>Flavobacterium</taxon>
    </lineage>
</organism>
<evidence type="ECO:0000259" key="2">
    <source>
        <dbReference type="Pfam" id="PF03544"/>
    </source>
</evidence>
<dbReference type="InterPro" id="IPR037682">
    <property type="entry name" value="TonB_C"/>
</dbReference>
<gene>
    <name evidence="3" type="ORF">ACFFVK_20745</name>
</gene>
<feature type="region of interest" description="Disordered" evidence="1">
    <location>
        <begin position="22"/>
        <end position="49"/>
    </location>
</feature>
<protein>
    <submittedName>
        <fullName evidence="3">Energy transducer TonB</fullName>
    </submittedName>
</protein>
<evidence type="ECO:0000313" key="4">
    <source>
        <dbReference type="Proteomes" id="UP001589562"/>
    </source>
</evidence>
<evidence type="ECO:0000256" key="1">
    <source>
        <dbReference type="SAM" id="MobiDB-lite"/>
    </source>
</evidence>
<evidence type="ECO:0000313" key="3">
    <source>
        <dbReference type="EMBL" id="MFB9111015.1"/>
    </source>
</evidence>
<accession>A0ABV5HGH9</accession>
<keyword evidence="4" id="KW-1185">Reference proteome</keyword>
<dbReference type="PANTHER" id="PTHR33446:SF2">
    <property type="entry name" value="PROTEIN TONB"/>
    <property type="match status" value="1"/>
</dbReference>
<feature type="domain" description="TonB C-terminal" evidence="2">
    <location>
        <begin position="71"/>
        <end position="133"/>
    </location>
</feature>
<dbReference type="EMBL" id="JBHMFE010000046">
    <property type="protein sequence ID" value="MFB9111015.1"/>
    <property type="molecule type" value="Genomic_DNA"/>
</dbReference>
<reference evidence="3 4" key="1">
    <citation type="submission" date="2024-09" db="EMBL/GenBank/DDBJ databases">
        <authorList>
            <person name="Sun Q."/>
            <person name="Mori K."/>
        </authorList>
    </citation>
    <scope>NUCLEOTIDE SEQUENCE [LARGE SCALE GENOMIC DNA]</scope>
    <source>
        <strain evidence="3 4">CECT 8365</strain>
    </source>
</reference>
<dbReference type="Proteomes" id="UP001589562">
    <property type="component" value="Unassembled WGS sequence"/>
</dbReference>